<dbReference type="InterPro" id="IPR018389">
    <property type="entry name" value="DctP_fam"/>
</dbReference>
<dbReference type="CDD" id="cd13678">
    <property type="entry name" value="PBP2_TRAP_DctP10"/>
    <property type="match status" value="1"/>
</dbReference>
<gene>
    <name evidence="5" type="ORF">QTH91_12015</name>
</gene>
<evidence type="ECO:0000256" key="1">
    <source>
        <dbReference type="ARBA" id="ARBA00009023"/>
    </source>
</evidence>
<dbReference type="InterPro" id="IPR006311">
    <property type="entry name" value="TAT_signal"/>
</dbReference>
<sequence>MKPRRHFFASLVATAAAAASLAMLPAAAQAQAANASNYKSEYKMSLVVGTAFPWGKGGEIWANLVKERTQGRINIKLYPGVSLIQGDQTREFSALRQGVIDMAVGSTINWSPQVKELNLFSLPFLMPDYKSIDALTQGEVGKDIFKVLDKAGVVPLAWGENGYREITNSKRPIRTPEDLKGLKIRVVGSPLFLDTFTALGANPTQMSWADAQPAFASGAVDGQENPMSIFTAAKLQNVGQKNVTMWGYVADPLVFVVNKDVWDSWTRADQDIVRQAAIDAGKQEIEIARKGLAQPGQPLLKDIAALGVNIVQLTPAEREAFVKATRPVYTKWKPRIGDALVTKAEKAIAAR</sequence>
<feature type="signal peptide" evidence="4">
    <location>
        <begin position="1"/>
        <end position="32"/>
    </location>
</feature>
<name>A0ABT7NB95_9BURK</name>
<protein>
    <submittedName>
        <fullName evidence="5">DctP family TRAP transporter solute-binding subunit</fullName>
    </submittedName>
</protein>
<evidence type="ECO:0000256" key="4">
    <source>
        <dbReference type="SAM" id="SignalP"/>
    </source>
</evidence>
<evidence type="ECO:0000313" key="5">
    <source>
        <dbReference type="EMBL" id="MDM0045212.1"/>
    </source>
</evidence>
<proteinExistence type="inferred from homology"/>
<dbReference type="NCBIfam" id="NF037995">
    <property type="entry name" value="TRAP_S1"/>
    <property type="match status" value="1"/>
</dbReference>
<evidence type="ECO:0000256" key="3">
    <source>
        <dbReference type="ARBA" id="ARBA00022729"/>
    </source>
</evidence>
<dbReference type="InterPro" id="IPR004682">
    <property type="entry name" value="TRAP_DctP"/>
</dbReference>
<dbReference type="Gene3D" id="3.40.190.170">
    <property type="entry name" value="Bacterial extracellular solute-binding protein, family 7"/>
    <property type="match status" value="1"/>
</dbReference>
<keyword evidence="2" id="KW-0813">Transport</keyword>
<reference evidence="5" key="1">
    <citation type="submission" date="2023-06" db="EMBL/GenBank/DDBJ databases">
        <authorList>
            <person name="Jiang Y."/>
            <person name="Liu Q."/>
        </authorList>
    </citation>
    <scope>NUCLEOTIDE SEQUENCE</scope>
    <source>
        <strain evidence="5">CGMCC 1.12089</strain>
    </source>
</reference>
<keyword evidence="6" id="KW-1185">Reference proteome</keyword>
<comment type="similarity">
    <text evidence="1">Belongs to the bacterial solute-binding protein 7 family.</text>
</comment>
<dbReference type="PROSITE" id="PS51318">
    <property type="entry name" value="TAT"/>
    <property type="match status" value="1"/>
</dbReference>
<evidence type="ECO:0000256" key="2">
    <source>
        <dbReference type="ARBA" id="ARBA00022448"/>
    </source>
</evidence>
<dbReference type="InterPro" id="IPR038404">
    <property type="entry name" value="TRAP_DctP_sf"/>
</dbReference>
<dbReference type="PANTHER" id="PTHR33376:SF7">
    <property type="entry name" value="C4-DICARBOXYLATE-BINDING PROTEIN DCTB"/>
    <property type="match status" value="1"/>
</dbReference>
<evidence type="ECO:0000313" key="6">
    <source>
        <dbReference type="Proteomes" id="UP001174908"/>
    </source>
</evidence>
<comment type="caution">
    <text evidence="5">The sequence shown here is derived from an EMBL/GenBank/DDBJ whole genome shotgun (WGS) entry which is preliminary data.</text>
</comment>
<organism evidence="5 6">
    <name type="scientific">Variovorax dokdonensis</name>
    <dbReference type="NCBI Taxonomy" id="344883"/>
    <lineage>
        <taxon>Bacteria</taxon>
        <taxon>Pseudomonadati</taxon>
        <taxon>Pseudomonadota</taxon>
        <taxon>Betaproteobacteria</taxon>
        <taxon>Burkholderiales</taxon>
        <taxon>Comamonadaceae</taxon>
        <taxon>Variovorax</taxon>
    </lineage>
</organism>
<accession>A0ABT7NB95</accession>
<dbReference type="Pfam" id="PF03480">
    <property type="entry name" value="DctP"/>
    <property type="match status" value="1"/>
</dbReference>
<dbReference type="PIRSF" id="PIRSF006470">
    <property type="entry name" value="DctB"/>
    <property type="match status" value="1"/>
</dbReference>
<dbReference type="Proteomes" id="UP001174908">
    <property type="component" value="Unassembled WGS sequence"/>
</dbReference>
<dbReference type="EMBL" id="JASZYV010000002">
    <property type="protein sequence ID" value="MDM0045212.1"/>
    <property type="molecule type" value="Genomic_DNA"/>
</dbReference>
<dbReference type="SUPFAM" id="SSF53850">
    <property type="entry name" value="Periplasmic binding protein-like II"/>
    <property type="match status" value="1"/>
</dbReference>
<dbReference type="NCBIfam" id="TIGR00787">
    <property type="entry name" value="dctP"/>
    <property type="match status" value="1"/>
</dbReference>
<dbReference type="PANTHER" id="PTHR33376">
    <property type="match status" value="1"/>
</dbReference>
<feature type="chain" id="PRO_5045486981" evidence="4">
    <location>
        <begin position="33"/>
        <end position="351"/>
    </location>
</feature>
<keyword evidence="3 4" id="KW-0732">Signal</keyword>
<dbReference type="RefSeq" id="WP_286660305.1">
    <property type="nucleotide sequence ID" value="NZ_JASZYV010000002.1"/>
</dbReference>